<dbReference type="SUPFAM" id="SSF52540">
    <property type="entry name" value="P-loop containing nucleoside triphosphate hydrolases"/>
    <property type="match status" value="1"/>
</dbReference>
<dbReference type="GO" id="GO:0005789">
    <property type="term" value="C:endoplasmic reticulum membrane"/>
    <property type="evidence" value="ECO:0007669"/>
    <property type="project" value="UniProtKB-SubCell"/>
</dbReference>
<accession>M5GED7</accession>
<dbReference type="InterPro" id="IPR027417">
    <property type="entry name" value="P-loop_NTPase"/>
</dbReference>
<proteinExistence type="inferred from homology"/>
<evidence type="ECO:0000256" key="8">
    <source>
        <dbReference type="ARBA" id="ARBA00023134"/>
    </source>
</evidence>
<dbReference type="GO" id="GO:0016787">
    <property type="term" value="F:hydrolase activity"/>
    <property type="evidence" value="ECO:0007669"/>
    <property type="project" value="UniProtKB-KW"/>
</dbReference>
<dbReference type="Gene3D" id="3.40.50.300">
    <property type="entry name" value="P-loop containing nucleotide triphosphate hydrolases"/>
    <property type="match status" value="1"/>
</dbReference>
<evidence type="ECO:0000256" key="4">
    <source>
        <dbReference type="ARBA" id="ARBA00022692"/>
    </source>
</evidence>
<dbReference type="Proteomes" id="UP000030653">
    <property type="component" value="Unassembled WGS sequence"/>
</dbReference>
<feature type="transmembrane region" description="Helical" evidence="11">
    <location>
        <begin position="27"/>
        <end position="45"/>
    </location>
</feature>
<dbReference type="GeneID" id="63684698"/>
<evidence type="ECO:0000256" key="11">
    <source>
        <dbReference type="SAM" id="Phobius"/>
    </source>
</evidence>
<keyword evidence="9 11" id="KW-0472">Membrane</keyword>
<dbReference type="GO" id="GO:0005525">
    <property type="term" value="F:GTP binding"/>
    <property type="evidence" value="ECO:0007669"/>
    <property type="project" value="UniProtKB-KW"/>
</dbReference>
<evidence type="ECO:0000313" key="12">
    <source>
        <dbReference type="EMBL" id="EJU05332.1"/>
    </source>
</evidence>
<dbReference type="InterPro" id="IPR019009">
    <property type="entry name" value="SRP_receptor_beta_su"/>
</dbReference>
<keyword evidence="8" id="KW-0342">GTP-binding</keyword>
<reference evidence="12 13" key="1">
    <citation type="journal article" date="2012" name="Science">
        <title>The Paleozoic origin of enzymatic lignin decomposition reconstructed from 31 fungal genomes.</title>
        <authorList>
            <person name="Floudas D."/>
            <person name="Binder M."/>
            <person name="Riley R."/>
            <person name="Barry K."/>
            <person name="Blanchette R.A."/>
            <person name="Henrissat B."/>
            <person name="Martinez A.T."/>
            <person name="Otillar R."/>
            <person name="Spatafora J.W."/>
            <person name="Yadav J.S."/>
            <person name="Aerts A."/>
            <person name="Benoit I."/>
            <person name="Boyd A."/>
            <person name="Carlson A."/>
            <person name="Copeland A."/>
            <person name="Coutinho P.M."/>
            <person name="de Vries R.P."/>
            <person name="Ferreira P."/>
            <person name="Findley K."/>
            <person name="Foster B."/>
            <person name="Gaskell J."/>
            <person name="Glotzer D."/>
            <person name="Gorecki P."/>
            <person name="Heitman J."/>
            <person name="Hesse C."/>
            <person name="Hori C."/>
            <person name="Igarashi K."/>
            <person name="Jurgens J.A."/>
            <person name="Kallen N."/>
            <person name="Kersten P."/>
            <person name="Kohler A."/>
            <person name="Kuees U."/>
            <person name="Kumar T.K.A."/>
            <person name="Kuo A."/>
            <person name="LaButti K."/>
            <person name="Larrondo L.F."/>
            <person name="Lindquist E."/>
            <person name="Ling A."/>
            <person name="Lombard V."/>
            <person name="Lucas S."/>
            <person name="Lundell T."/>
            <person name="Martin R."/>
            <person name="McLaughlin D.J."/>
            <person name="Morgenstern I."/>
            <person name="Morin E."/>
            <person name="Murat C."/>
            <person name="Nagy L.G."/>
            <person name="Nolan M."/>
            <person name="Ohm R.A."/>
            <person name="Patyshakuliyeva A."/>
            <person name="Rokas A."/>
            <person name="Ruiz-Duenas F.J."/>
            <person name="Sabat G."/>
            <person name="Salamov A."/>
            <person name="Samejima M."/>
            <person name="Schmutz J."/>
            <person name="Slot J.C."/>
            <person name="St John F."/>
            <person name="Stenlid J."/>
            <person name="Sun H."/>
            <person name="Sun S."/>
            <person name="Syed K."/>
            <person name="Tsang A."/>
            <person name="Wiebenga A."/>
            <person name="Young D."/>
            <person name="Pisabarro A."/>
            <person name="Eastwood D.C."/>
            <person name="Martin F."/>
            <person name="Cullen D."/>
            <person name="Grigoriev I.V."/>
            <person name="Hibbett D.S."/>
        </authorList>
    </citation>
    <scope>NUCLEOTIDE SEQUENCE [LARGE SCALE GENOMIC DNA]</scope>
    <source>
        <strain evidence="12 13">DJM-731 SS1</strain>
    </source>
</reference>
<evidence type="ECO:0000256" key="3">
    <source>
        <dbReference type="ARBA" id="ARBA00020256"/>
    </source>
</evidence>
<keyword evidence="12" id="KW-0378">Hydrolase</keyword>
<protein>
    <recommendedName>
        <fullName evidence="3">Signal recognition particle receptor subunit beta</fullName>
    </recommendedName>
</protein>
<comment type="subcellular location">
    <subcellularLocation>
        <location evidence="1">Endoplasmic reticulum membrane</location>
        <topology evidence="1">Single-pass membrane protein</topology>
    </subcellularLocation>
</comment>
<evidence type="ECO:0000256" key="2">
    <source>
        <dbReference type="ARBA" id="ARBA00005619"/>
    </source>
</evidence>
<comment type="similarity">
    <text evidence="2">Belongs to the SRP receptor beta subunit family.</text>
</comment>
<evidence type="ECO:0000256" key="10">
    <source>
        <dbReference type="ARBA" id="ARBA00023170"/>
    </source>
</evidence>
<evidence type="ECO:0000256" key="9">
    <source>
        <dbReference type="ARBA" id="ARBA00023136"/>
    </source>
</evidence>
<name>M5GED7_DACPD</name>
<dbReference type="AlphaFoldDB" id="M5GED7"/>
<keyword evidence="7 11" id="KW-1133">Transmembrane helix</keyword>
<dbReference type="EMBL" id="JH795856">
    <property type="protein sequence ID" value="EJU05332.1"/>
    <property type="molecule type" value="Genomic_DNA"/>
</dbReference>
<organism evidence="12 13">
    <name type="scientific">Dacryopinax primogenitus (strain DJM 731)</name>
    <name type="common">Brown rot fungus</name>
    <dbReference type="NCBI Taxonomy" id="1858805"/>
    <lineage>
        <taxon>Eukaryota</taxon>
        <taxon>Fungi</taxon>
        <taxon>Dikarya</taxon>
        <taxon>Basidiomycota</taxon>
        <taxon>Agaricomycotina</taxon>
        <taxon>Dacrymycetes</taxon>
        <taxon>Dacrymycetales</taxon>
        <taxon>Dacrymycetaceae</taxon>
        <taxon>Dacryopinax</taxon>
    </lineage>
</organism>
<gene>
    <name evidence="12" type="ORF">DACRYDRAFT_113482</name>
</gene>
<keyword evidence="6" id="KW-0256">Endoplasmic reticulum</keyword>
<dbReference type="OMA" id="FLTREWG"/>
<keyword evidence="4 11" id="KW-0812">Transmembrane</keyword>
<dbReference type="HOGENOM" id="CLU_073388_0_0_1"/>
<evidence type="ECO:0000313" key="13">
    <source>
        <dbReference type="Proteomes" id="UP000030653"/>
    </source>
</evidence>
<keyword evidence="5" id="KW-0547">Nucleotide-binding</keyword>
<dbReference type="OrthoDB" id="41266at2759"/>
<keyword evidence="13" id="KW-1185">Reference proteome</keyword>
<evidence type="ECO:0000256" key="6">
    <source>
        <dbReference type="ARBA" id="ARBA00022824"/>
    </source>
</evidence>
<dbReference type="Pfam" id="PF09439">
    <property type="entry name" value="SRPRB"/>
    <property type="match status" value="1"/>
</dbReference>
<keyword evidence="10" id="KW-0675">Receptor</keyword>
<dbReference type="RefSeq" id="XP_040632226.1">
    <property type="nucleotide sequence ID" value="XM_040769636.1"/>
</dbReference>
<evidence type="ECO:0000256" key="5">
    <source>
        <dbReference type="ARBA" id="ARBA00022741"/>
    </source>
</evidence>
<sequence length="288" mass="31068">MDAKQEQPPSTPLLVAVEEFSRQHTTLLAALFGLLLAIVVTLFLVNRKSQKNKIRNVLLVGPLESGKTALFANMVYEQHLPSHTSLQPNIGLLQQDKKTFRLIDIPGHPRIRSRFREHLATVDGLVFTVDANTVARNGVAVAEHLHLVLSAVQPLSRSPRLLLLATHADLVEHGSHPAVEPVLHPARIRVVSVLEREVEKRRLAGANQKLGGAMEALGAVAGGGKQGLFGSSSAGGTGEGEEIPDGTLEVGRDGVWRFGDEWEIGVSSVGSGDRTEGLRSIVDWLDSL</sequence>
<dbReference type="STRING" id="1858805.M5GED7"/>
<evidence type="ECO:0000256" key="1">
    <source>
        <dbReference type="ARBA" id="ARBA00004389"/>
    </source>
</evidence>
<evidence type="ECO:0000256" key="7">
    <source>
        <dbReference type="ARBA" id="ARBA00022989"/>
    </source>
</evidence>